<accession>E6XBJ2</accession>
<dbReference type="Proteomes" id="UP000008634">
    <property type="component" value="Chromosome"/>
</dbReference>
<dbReference type="AlphaFoldDB" id="E6XBJ2"/>
<name>E6XBJ2_CELAD</name>
<gene>
    <name evidence="1" type="ordered locus">Celal_3858</name>
</gene>
<evidence type="ECO:0000313" key="1">
    <source>
        <dbReference type="EMBL" id="ADV51105.1"/>
    </source>
</evidence>
<reference evidence="1 2" key="1">
    <citation type="journal article" date="2010" name="Stand. Genomic Sci.">
        <title>Complete genome sequence of Cellulophaga algicola type strain (IC166).</title>
        <authorList>
            <person name="Abt B."/>
            <person name="Lu M."/>
            <person name="Misra M."/>
            <person name="Han C."/>
            <person name="Nolan M."/>
            <person name="Lucas S."/>
            <person name="Hammon N."/>
            <person name="Deshpande S."/>
            <person name="Cheng J.F."/>
            <person name="Tapia R."/>
            <person name="Goodwin L."/>
            <person name="Pitluck S."/>
            <person name="Liolios K."/>
            <person name="Pagani I."/>
            <person name="Ivanova N."/>
            <person name="Mavromatis K."/>
            <person name="Ovchinikova G."/>
            <person name="Pati A."/>
            <person name="Chen A."/>
            <person name="Palaniappan K."/>
            <person name="Land M."/>
            <person name="Hauser L."/>
            <person name="Chang Y.J."/>
            <person name="Jeffries C.D."/>
            <person name="Detter J.C."/>
            <person name="Brambilla E."/>
            <person name="Rohde M."/>
            <person name="Tindall B.J."/>
            <person name="Goker M."/>
            <person name="Woyke T."/>
            <person name="Bristow J."/>
            <person name="Eisen J.A."/>
            <person name="Markowitz V."/>
            <person name="Hugenholtz P."/>
            <person name="Kyrpides N.C."/>
            <person name="Klenk H.P."/>
            <person name="Lapidus A."/>
        </authorList>
    </citation>
    <scope>NUCLEOTIDE SEQUENCE [LARGE SCALE GENOMIC DNA]</scope>
    <source>
        <strain evidence="2">DSM 14237 / IC166 / ACAM 630</strain>
    </source>
</reference>
<dbReference type="KEGG" id="cao:Celal_3858"/>
<protein>
    <submittedName>
        <fullName evidence="1">Uncharacterized protein</fullName>
    </submittedName>
</protein>
<dbReference type="HOGENOM" id="CLU_1178540_0_0_10"/>
<sequence>MLKFCTFERLIKFIKKPFNYGSLLYSSNILSNFIMVKSQDYLQSDIKKKFRFSENYSTKPAYFMMLFLCVVTYGYSQQTFDAANNEYDVLQERIKKKDTLIHYITKHYECSQVLSGRIDYYYEADKLILINHLYKQGLANLWTSEDYFIIDDTLKIKTLITEETIHLNTEYKKDEKGTSSLSVEKVIEVVEQRMFFDSNSTSICFSRKHAKNGLDWDAAYFNSLALKESNCIEDDDEIRDKYKLLRKAEKKLKIGYSYRNQQCIFYMW</sequence>
<dbReference type="eggNOG" id="ENOG50340HN">
    <property type="taxonomic scope" value="Bacteria"/>
</dbReference>
<keyword evidence="2" id="KW-1185">Reference proteome</keyword>
<organism evidence="1 2">
    <name type="scientific">Cellulophaga algicola (strain DSM 14237 / IC166 / ACAM 630)</name>
    <dbReference type="NCBI Taxonomy" id="688270"/>
    <lineage>
        <taxon>Bacteria</taxon>
        <taxon>Pseudomonadati</taxon>
        <taxon>Bacteroidota</taxon>
        <taxon>Flavobacteriia</taxon>
        <taxon>Flavobacteriales</taxon>
        <taxon>Flavobacteriaceae</taxon>
        <taxon>Cellulophaga</taxon>
    </lineage>
</organism>
<evidence type="ECO:0000313" key="2">
    <source>
        <dbReference type="Proteomes" id="UP000008634"/>
    </source>
</evidence>
<dbReference type="EMBL" id="CP002453">
    <property type="protein sequence ID" value="ADV51105.1"/>
    <property type="molecule type" value="Genomic_DNA"/>
</dbReference>
<proteinExistence type="predicted"/>